<dbReference type="Proteomes" id="UP000028837">
    <property type="component" value="Unassembled WGS sequence"/>
</dbReference>
<organism evidence="1 2">
    <name type="scientific">Toxoplasma gondii GAB2-2007-GAL-DOM2</name>
    <dbReference type="NCBI Taxonomy" id="1130820"/>
    <lineage>
        <taxon>Eukaryota</taxon>
        <taxon>Sar</taxon>
        <taxon>Alveolata</taxon>
        <taxon>Apicomplexa</taxon>
        <taxon>Conoidasida</taxon>
        <taxon>Coccidia</taxon>
        <taxon>Eucoccidiorida</taxon>
        <taxon>Eimeriorina</taxon>
        <taxon>Sarcocystidae</taxon>
        <taxon>Toxoplasma</taxon>
    </lineage>
</organism>
<name>A0A086KSJ5_TOXGO</name>
<accession>A0A086KSJ5</accession>
<feature type="non-terminal residue" evidence="1">
    <location>
        <position position="1"/>
    </location>
</feature>
<keyword evidence="1" id="KW-0472">Membrane</keyword>
<protein>
    <submittedName>
        <fullName evidence="1">Putative transmembrane protein</fullName>
    </submittedName>
</protein>
<dbReference type="EMBL" id="AHZU02000202">
    <property type="protein sequence ID" value="KFG47363.1"/>
    <property type="molecule type" value="Genomic_DNA"/>
</dbReference>
<reference evidence="1 2" key="1">
    <citation type="submission" date="2014-02" db="EMBL/GenBank/DDBJ databases">
        <authorList>
            <person name="Sibley D."/>
            <person name="Venepally P."/>
            <person name="Karamycheva S."/>
            <person name="Hadjithomas M."/>
            <person name="Khan A."/>
            <person name="Brunk B."/>
            <person name="Roos D."/>
            <person name="Caler E."/>
            <person name="Lorenzi H."/>
        </authorList>
    </citation>
    <scope>NUCLEOTIDE SEQUENCE [LARGE SCALE GENOMIC DNA]</scope>
    <source>
        <strain evidence="1 2">GAB2-2007-GAL-DOM2</strain>
    </source>
</reference>
<dbReference type="VEuPathDB" id="ToxoDB:TGDOM2_217340B"/>
<comment type="caution">
    <text evidence="1">The sequence shown here is derived from an EMBL/GenBank/DDBJ whole genome shotgun (WGS) entry which is preliminary data.</text>
</comment>
<evidence type="ECO:0000313" key="2">
    <source>
        <dbReference type="Proteomes" id="UP000028837"/>
    </source>
</evidence>
<keyword evidence="1" id="KW-0812">Transmembrane</keyword>
<dbReference type="AlphaFoldDB" id="A0A086KSJ5"/>
<evidence type="ECO:0000313" key="1">
    <source>
        <dbReference type="EMBL" id="KFG47363.1"/>
    </source>
</evidence>
<sequence>HFLPAEKLEAFEFGASLLSLSRFYLGDLCLLFFLAYAVCAFGSASLPLALLLLHFVKILLQTLLFILKSDASLWELWCYDLE</sequence>
<gene>
    <name evidence="1" type="ORF">TGDOM2_217340B</name>
</gene>
<proteinExistence type="predicted"/>